<dbReference type="EMBL" id="JAADJT010000006">
    <property type="protein sequence ID" value="NGZ85626.1"/>
    <property type="molecule type" value="Genomic_DNA"/>
</dbReference>
<keyword evidence="2" id="KW-1185">Reference proteome</keyword>
<gene>
    <name evidence="1" type="ORF">GW587_15345</name>
</gene>
<name>A0ABX0FM45_9BURK</name>
<sequence>MLKKISLAVVVLILIVVALAAMQPDSFRVQRAIAIKAPPEKIMPLISDFHQWPQWSPWEKLDPAMNRVFSGAPKDVGAVYAWNGNKEVGAGRMEITSMTPPNQVGIKLVFLEPFESHCVTDFALDSKGESTTVTWTMSGPSNFMTKVMGLFSSMDKMIGKDFEAGLASMKAAAEK</sequence>
<dbReference type="Gene3D" id="3.30.530.20">
    <property type="match status" value="1"/>
</dbReference>
<dbReference type="SUPFAM" id="SSF55961">
    <property type="entry name" value="Bet v1-like"/>
    <property type="match status" value="1"/>
</dbReference>
<evidence type="ECO:0000313" key="2">
    <source>
        <dbReference type="Proteomes" id="UP000666369"/>
    </source>
</evidence>
<evidence type="ECO:0000313" key="1">
    <source>
        <dbReference type="EMBL" id="NGZ85626.1"/>
    </source>
</evidence>
<reference evidence="2" key="2">
    <citation type="submission" date="2023-07" db="EMBL/GenBank/DDBJ databases">
        <title>Duganella aceri sp. nov., isolated from tree sap.</title>
        <authorList>
            <person name="Kim I.S."/>
        </authorList>
    </citation>
    <scope>NUCLEOTIDE SEQUENCE [LARGE SCALE GENOMIC DNA]</scope>
    <source>
        <strain evidence="2">SAP-35</strain>
    </source>
</reference>
<accession>A0ABX0FM45</accession>
<dbReference type="InterPro" id="IPR019587">
    <property type="entry name" value="Polyketide_cyclase/dehydratase"/>
</dbReference>
<dbReference type="CDD" id="cd07818">
    <property type="entry name" value="SRPBCC_1"/>
    <property type="match status" value="1"/>
</dbReference>
<comment type="caution">
    <text evidence="1">The sequence shown here is derived from an EMBL/GenBank/DDBJ whole genome shotgun (WGS) entry which is preliminary data.</text>
</comment>
<organism evidence="1 2">
    <name type="scientific">Duganella aceris</name>
    <dbReference type="NCBI Taxonomy" id="2703883"/>
    <lineage>
        <taxon>Bacteria</taxon>
        <taxon>Pseudomonadati</taxon>
        <taxon>Pseudomonadota</taxon>
        <taxon>Betaproteobacteria</taxon>
        <taxon>Burkholderiales</taxon>
        <taxon>Oxalobacteraceae</taxon>
        <taxon>Telluria group</taxon>
        <taxon>Duganella</taxon>
    </lineage>
</organism>
<reference evidence="1 2" key="1">
    <citation type="submission" date="2020-01" db="EMBL/GenBank/DDBJ databases">
        <authorList>
            <person name="Lee S.D."/>
        </authorList>
    </citation>
    <scope>NUCLEOTIDE SEQUENCE [LARGE SCALE GENOMIC DNA]</scope>
    <source>
        <strain evidence="1 2">SAP-35</strain>
    </source>
</reference>
<dbReference type="Proteomes" id="UP000666369">
    <property type="component" value="Unassembled WGS sequence"/>
</dbReference>
<proteinExistence type="predicted"/>
<dbReference type="InterPro" id="IPR023393">
    <property type="entry name" value="START-like_dom_sf"/>
</dbReference>
<protein>
    <submittedName>
        <fullName evidence="1">SRPBCC family protein</fullName>
    </submittedName>
</protein>
<dbReference type="RefSeq" id="WP_166104598.1">
    <property type="nucleotide sequence ID" value="NZ_JAADJT010000006.1"/>
</dbReference>
<dbReference type="Pfam" id="PF10604">
    <property type="entry name" value="Polyketide_cyc2"/>
    <property type="match status" value="1"/>
</dbReference>